<feature type="region of interest" description="Disordered" evidence="1">
    <location>
        <begin position="1"/>
        <end position="27"/>
    </location>
</feature>
<organism evidence="2 3">
    <name type="scientific">Armillaria borealis</name>
    <dbReference type="NCBI Taxonomy" id="47425"/>
    <lineage>
        <taxon>Eukaryota</taxon>
        <taxon>Fungi</taxon>
        <taxon>Dikarya</taxon>
        <taxon>Basidiomycota</taxon>
        <taxon>Agaricomycotina</taxon>
        <taxon>Agaricomycetes</taxon>
        <taxon>Agaricomycetidae</taxon>
        <taxon>Agaricales</taxon>
        <taxon>Marasmiineae</taxon>
        <taxon>Physalacriaceae</taxon>
        <taxon>Armillaria</taxon>
    </lineage>
</organism>
<dbReference type="AlphaFoldDB" id="A0AA39IZ52"/>
<comment type="caution">
    <text evidence="2">The sequence shown here is derived from an EMBL/GenBank/DDBJ whole genome shotgun (WGS) entry which is preliminary data.</text>
</comment>
<feature type="compositionally biased region" description="Polar residues" evidence="1">
    <location>
        <begin position="1"/>
        <end position="14"/>
    </location>
</feature>
<accession>A0AA39IZ52</accession>
<gene>
    <name evidence="2" type="ORF">EV421DRAFT_1741778</name>
</gene>
<sequence>MSQATADAPPTTQGAAAVPPDGDHSPCMYTDYQADRFMEELYALWFQDWPEPPENVQRRKNSLHRAMLAVSHERLPDLTFDELGLTPHFTPVMPNDTSSSASTMAMQPGPAASGTTAESH</sequence>
<evidence type="ECO:0000313" key="2">
    <source>
        <dbReference type="EMBL" id="KAK0433180.1"/>
    </source>
</evidence>
<evidence type="ECO:0000256" key="1">
    <source>
        <dbReference type="SAM" id="MobiDB-lite"/>
    </source>
</evidence>
<feature type="region of interest" description="Disordered" evidence="1">
    <location>
        <begin position="91"/>
        <end position="120"/>
    </location>
</feature>
<keyword evidence="3" id="KW-1185">Reference proteome</keyword>
<dbReference type="Proteomes" id="UP001175226">
    <property type="component" value="Unassembled WGS sequence"/>
</dbReference>
<protein>
    <submittedName>
        <fullName evidence="2">Uncharacterized protein</fullName>
    </submittedName>
</protein>
<dbReference type="EMBL" id="JAUEPT010000084">
    <property type="protein sequence ID" value="KAK0433180.1"/>
    <property type="molecule type" value="Genomic_DNA"/>
</dbReference>
<feature type="compositionally biased region" description="Polar residues" evidence="1">
    <location>
        <begin position="95"/>
        <end position="105"/>
    </location>
</feature>
<proteinExistence type="predicted"/>
<name>A0AA39IZ52_9AGAR</name>
<evidence type="ECO:0000313" key="3">
    <source>
        <dbReference type="Proteomes" id="UP001175226"/>
    </source>
</evidence>
<reference evidence="2" key="1">
    <citation type="submission" date="2023-06" db="EMBL/GenBank/DDBJ databases">
        <authorList>
            <consortium name="Lawrence Berkeley National Laboratory"/>
            <person name="Ahrendt S."/>
            <person name="Sahu N."/>
            <person name="Indic B."/>
            <person name="Wong-Bajracharya J."/>
            <person name="Merenyi Z."/>
            <person name="Ke H.-M."/>
            <person name="Monk M."/>
            <person name="Kocsube S."/>
            <person name="Drula E."/>
            <person name="Lipzen A."/>
            <person name="Balint B."/>
            <person name="Henrissat B."/>
            <person name="Andreopoulos B."/>
            <person name="Martin F.M."/>
            <person name="Harder C.B."/>
            <person name="Rigling D."/>
            <person name="Ford K.L."/>
            <person name="Foster G.D."/>
            <person name="Pangilinan J."/>
            <person name="Papanicolaou A."/>
            <person name="Barry K."/>
            <person name="LaButti K."/>
            <person name="Viragh M."/>
            <person name="Koriabine M."/>
            <person name="Yan M."/>
            <person name="Riley R."/>
            <person name="Champramary S."/>
            <person name="Plett K.L."/>
            <person name="Tsai I.J."/>
            <person name="Slot J."/>
            <person name="Sipos G."/>
            <person name="Plett J."/>
            <person name="Nagy L.G."/>
            <person name="Grigoriev I.V."/>
        </authorList>
    </citation>
    <scope>NUCLEOTIDE SEQUENCE</scope>
    <source>
        <strain evidence="2">FPL87.14</strain>
    </source>
</reference>